<organism evidence="1">
    <name type="scientific">Arundo donax</name>
    <name type="common">Giant reed</name>
    <name type="synonym">Donax arundinaceus</name>
    <dbReference type="NCBI Taxonomy" id="35708"/>
    <lineage>
        <taxon>Eukaryota</taxon>
        <taxon>Viridiplantae</taxon>
        <taxon>Streptophyta</taxon>
        <taxon>Embryophyta</taxon>
        <taxon>Tracheophyta</taxon>
        <taxon>Spermatophyta</taxon>
        <taxon>Magnoliopsida</taxon>
        <taxon>Liliopsida</taxon>
        <taxon>Poales</taxon>
        <taxon>Poaceae</taxon>
        <taxon>PACMAD clade</taxon>
        <taxon>Arundinoideae</taxon>
        <taxon>Arundineae</taxon>
        <taxon>Arundo</taxon>
    </lineage>
</organism>
<dbReference type="EMBL" id="GBRH01166132">
    <property type="protein sequence ID" value="JAE31764.1"/>
    <property type="molecule type" value="Transcribed_RNA"/>
</dbReference>
<reference evidence="1" key="2">
    <citation type="journal article" date="2015" name="Data Brief">
        <title>Shoot transcriptome of the giant reed, Arundo donax.</title>
        <authorList>
            <person name="Barrero R.A."/>
            <person name="Guerrero F.D."/>
            <person name="Moolhuijzen P."/>
            <person name="Goolsby J.A."/>
            <person name="Tidwell J."/>
            <person name="Bellgard S.E."/>
            <person name="Bellgard M.I."/>
        </authorList>
    </citation>
    <scope>NUCLEOTIDE SEQUENCE</scope>
    <source>
        <tissue evidence="1">Shoot tissue taken approximately 20 cm above the soil surface</tissue>
    </source>
</reference>
<protein>
    <submittedName>
        <fullName evidence="1">Uncharacterized protein</fullName>
    </submittedName>
</protein>
<evidence type="ECO:0000313" key="1">
    <source>
        <dbReference type="EMBL" id="JAE31764.1"/>
    </source>
</evidence>
<sequence>MMKPSSFPHFTSFSLPDSIISTQACRLVVGLRLTSRIDRTRISLLVSALPVFRK</sequence>
<accession>A0A0A9H7I0</accession>
<reference evidence="1" key="1">
    <citation type="submission" date="2014-09" db="EMBL/GenBank/DDBJ databases">
        <authorList>
            <person name="Magalhaes I.L.F."/>
            <person name="Oliveira U."/>
            <person name="Santos F.R."/>
            <person name="Vidigal T.H.D.A."/>
            <person name="Brescovit A.D."/>
            <person name="Santos A.J."/>
        </authorList>
    </citation>
    <scope>NUCLEOTIDE SEQUENCE</scope>
    <source>
        <tissue evidence="1">Shoot tissue taken approximately 20 cm above the soil surface</tissue>
    </source>
</reference>
<dbReference type="AlphaFoldDB" id="A0A0A9H7I0"/>
<name>A0A0A9H7I0_ARUDO</name>
<proteinExistence type="predicted"/>